<evidence type="ECO:0000256" key="1">
    <source>
        <dbReference type="SAM" id="SignalP"/>
    </source>
</evidence>
<name>A0A358DZX8_9ALTE</name>
<sequence>MERILLVLYRNLLIALTLLTSQAFAASDVCLFDANDDGEFAGASEVRECESRFTALGGQIDACPIGQVACSVIAGNPICPTDPTYPCVQEDSESPFTCSARPPRNPIPPELRIEYDFDDKPYIISNPPEDRSSCVDPLIETCVTQEVPCTNPDPRFCPNPSACLQTETWNPVTGTYDVTLDCTAAGPCTETCTTTTVIDPETNQPVFGPNGEPIEITECVVTCPETPSCEINPATEEGANVCPLNQSTPCTSTFKGSPSTSCSATPEVIPEPCRLEFDQDDEPHIVCDERRASCVFDQGRHRCPFNASASACTKPENSGSYTCYVEEVACKTSEGNLIQTPVNVAPFPTSPSSEPIEDGTCAGEIRIFNGEPFSCHLAGVRSRWDNCCNNGNNIVDEALDNYWDGVVTMAEGIVDMQGTEFIIDIISIYMAGLPAYHITEALVQIGNYLLTPCADDSLTSSMIATGRCATVGTRCVESLFGTCLQEKQIECCFASKLARIINEQGRPQLGIGWGSPEAPDCRGLSPEEFQSIDFSQIDLSEYIDDMEVKSQSQIDTEVGEDVADDLIRIQGGG</sequence>
<keyword evidence="1" id="KW-0732">Signal</keyword>
<evidence type="ECO:0008006" key="4">
    <source>
        <dbReference type="Google" id="ProtNLM"/>
    </source>
</evidence>
<reference evidence="2 3" key="1">
    <citation type="journal article" date="2018" name="Nat. Biotechnol.">
        <title>A standardized bacterial taxonomy based on genome phylogeny substantially revises the tree of life.</title>
        <authorList>
            <person name="Parks D.H."/>
            <person name="Chuvochina M."/>
            <person name="Waite D.W."/>
            <person name="Rinke C."/>
            <person name="Skarshewski A."/>
            <person name="Chaumeil P.A."/>
            <person name="Hugenholtz P."/>
        </authorList>
    </citation>
    <scope>NUCLEOTIDE SEQUENCE [LARGE SCALE GENOMIC DNA]</scope>
    <source>
        <strain evidence="2">UBA11621</strain>
    </source>
</reference>
<proteinExistence type="predicted"/>
<comment type="caution">
    <text evidence="2">The sequence shown here is derived from an EMBL/GenBank/DDBJ whole genome shotgun (WGS) entry which is preliminary data.</text>
</comment>
<feature type="signal peptide" evidence="1">
    <location>
        <begin position="1"/>
        <end position="25"/>
    </location>
</feature>
<organism evidence="2 3">
    <name type="scientific">Alteromonas australica</name>
    <dbReference type="NCBI Taxonomy" id="589873"/>
    <lineage>
        <taxon>Bacteria</taxon>
        <taxon>Pseudomonadati</taxon>
        <taxon>Pseudomonadota</taxon>
        <taxon>Gammaproteobacteria</taxon>
        <taxon>Alteromonadales</taxon>
        <taxon>Alteromonadaceae</taxon>
        <taxon>Alteromonas/Salinimonas group</taxon>
        <taxon>Alteromonas</taxon>
    </lineage>
</organism>
<accession>A0A358DZX8</accession>
<dbReference type="Proteomes" id="UP000264779">
    <property type="component" value="Unassembled WGS sequence"/>
</dbReference>
<feature type="chain" id="PRO_5016719038" description="Conjugal transfer protein TraN" evidence="1">
    <location>
        <begin position="26"/>
        <end position="573"/>
    </location>
</feature>
<dbReference type="AlphaFoldDB" id="A0A358DZX8"/>
<protein>
    <recommendedName>
        <fullName evidence="4">Conjugal transfer protein TraN</fullName>
    </recommendedName>
</protein>
<gene>
    <name evidence="2" type="ORF">DEB45_09485</name>
</gene>
<dbReference type="Pfam" id="PF06986">
    <property type="entry name" value="F_T4SS_TraN"/>
    <property type="match status" value="1"/>
</dbReference>
<evidence type="ECO:0000313" key="2">
    <source>
        <dbReference type="EMBL" id="HBU51482.1"/>
    </source>
</evidence>
<dbReference type="InterPro" id="IPR014121">
    <property type="entry name" value="TraN_Ftype"/>
</dbReference>
<dbReference type="EMBL" id="DONK01000137">
    <property type="protein sequence ID" value="HBU51482.1"/>
    <property type="molecule type" value="Genomic_DNA"/>
</dbReference>
<evidence type="ECO:0000313" key="3">
    <source>
        <dbReference type="Proteomes" id="UP000264779"/>
    </source>
</evidence>